<dbReference type="AlphaFoldDB" id="A0A7J7ZZL5"/>
<reference evidence="2 3" key="1">
    <citation type="journal article" date="2020" name="Nature">
        <title>Six reference-quality genomes reveal evolution of bat adaptations.</title>
        <authorList>
            <person name="Jebb D."/>
            <person name="Huang Z."/>
            <person name="Pippel M."/>
            <person name="Hughes G.M."/>
            <person name="Lavrichenko K."/>
            <person name="Devanna P."/>
            <person name="Winkler S."/>
            <person name="Jermiin L.S."/>
            <person name="Skirmuntt E.C."/>
            <person name="Katzourakis A."/>
            <person name="Burkitt-Gray L."/>
            <person name="Ray D.A."/>
            <person name="Sullivan K.A.M."/>
            <person name="Roscito J.G."/>
            <person name="Kirilenko B.M."/>
            <person name="Davalos L.M."/>
            <person name="Corthals A.P."/>
            <person name="Power M.L."/>
            <person name="Jones G."/>
            <person name="Ransome R.D."/>
            <person name="Dechmann D.K.N."/>
            <person name="Locatelli A.G."/>
            <person name="Puechmaille S.J."/>
            <person name="Fedrigo O."/>
            <person name="Jarvis E.D."/>
            <person name="Hiller M."/>
            <person name="Vernes S.C."/>
            <person name="Myers E.W."/>
            <person name="Teeling E.C."/>
        </authorList>
    </citation>
    <scope>NUCLEOTIDE SEQUENCE [LARGE SCALE GENOMIC DNA]</scope>
    <source>
        <strain evidence="2">MMyoMyo1</strain>
        <tissue evidence="2">Flight muscle</tissue>
    </source>
</reference>
<accession>A0A7J7ZZL5</accession>
<organism evidence="2 3">
    <name type="scientific">Myotis myotis</name>
    <name type="common">Greater mouse-eared bat</name>
    <name type="synonym">Vespertilio myotis</name>
    <dbReference type="NCBI Taxonomy" id="51298"/>
    <lineage>
        <taxon>Eukaryota</taxon>
        <taxon>Metazoa</taxon>
        <taxon>Chordata</taxon>
        <taxon>Craniata</taxon>
        <taxon>Vertebrata</taxon>
        <taxon>Euteleostomi</taxon>
        <taxon>Mammalia</taxon>
        <taxon>Eutheria</taxon>
        <taxon>Laurasiatheria</taxon>
        <taxon>Chiroptera</taxon>
        <taxon>Yangochiroptera</taxon>
        <taxon>Vespertilionidae</taxon>
        <taxon>Myotis</taxon>
    </lineage>
</organism>
<gene>
    <name evidence="2" type="ORF">mMyoMyo1_010000</name>
</gene>
<sequence length="180" mass="19326">MCIHFRVQDPAHANQDRTKAIQKTQSGPNVPFLMPSEGKLPVFKNRNISKTKQKKKKETVQRTWIRNSSAPAAPGEIRFIPFDGGLSALPSCEDDPESPTPLQYSRGQEPDAGLSTCVERVWMQRRAGGCAGGCGGAEPEEAELGGSSGRAAGQGTVLGLRRRHHGDSRLNAVSAAPKPV</sequence>
<feature type="region of interest" description="Disordered" evidence="1">
    <location>
        <begin position="161"/>
        <end position="180"/>
    </location>
</feature>
<evidence type="ECO:0000313" key="2">
    <source>
        <dbReference type="EMBL" id="KAF6379180.1"/>
    </source>
</evidence>
<dbReference type="EMBL" id="JABWUV010000002">
    <property type="protein sequence ID" value="KAF6379180.1"/>
    <property type="molecule type" value="Genomic_DNA"/>
</dbReference>
<name>A0A7J7ZZL5_MYOMY</name>
<evidence type="ECO:0000313" key="3">
    <source>
        <dbReference type="Proteomes" id="UP000527355"/>
    </source>
</evidence>
<dbReference type="Proteomes" id="UP000527355">
    <property type="component" value="Unassembled WGS sequence"/>
</dbReference>
<proteinExistence type="predicted"/>
<evidence type="ECO:0000256" key="1">
    <source>
        <dbReference type="SAM" id="MobiDB-lite"/>
    </source>
</evidence>
<comment type="caution">
    <text evidence="2">The sequence shown here is derived from an EMBL/GenBank/DDBJ whole genome shotgun (WGS) entry which is preliminary data.</text>
</comment>
<protein>
    <submittedName>
        <fullName evidence="2">Uncharacterized protein</fullName>
    </submittedName>
</protein>
<keyword evidence="3" id="KW-1185">Reference proteome</keyword>